<keyword evidence="2" id="KW-1185">Reference proteome</keyword>
<name>A0A318UH90_9SPHI</name>
<evidence type="ECO:0000313" key="1">
    <source>
        <dbReference type="EMBL" id="PYF74687.1"/>
    </source>
</evidence>
<dbReference type="AlphaFoldDB" id="A0A318UH90"/>
<evidence type="ECO:0000313" key="2">
    <source>
        <dbReference type="Proteomes" id="UP000248198"/>
    </source>
</evidence>
<comment type="caution">
    <text evidence="1">The sequence shown here is derived from an EMBL/GenBank/DDBJ whole genome shotgun (WGS) entry which is preliminary data.</text>
</comment>
<dbReference type="RefSeq" id="WP_110829398.1">
    <property type="nucleotide sequence ID" value="NZ_QKLU01000003.1"/>
</dbReference>
<proteinExistence type="predicted"/>
<organism evidence="1 2">
    <name type="scientific">Pedobacter nutrimenti</name>
    <dbReference type="NCBI Taxonomy" id="1241337"/>
    <lineage>
        <taxon>Bacteria</taxon>
        <taxon>Pseudomonadati</taxon>
        <taxon>Bacteroidota</taxon>
        <taxon>Sphingobacteriia</taxon>
        <taxon>Sphingobacteriales</taxon>
        <taxon>Sphingobacteriaceae</taxon>
        <taxon>Pedobacter</taxon>
    </lineage>
</organism>
<dbReference type="Proteomes" id="UP000248198">
    <property type="component" value="Unassembled WGS sequence"/>
</dbReference>
<protein>
    <submittedName>
        <fullName evidence="1">Uncharacterized protein</fullName>
    </submittedName>
</protein>
<dbReference type="EMBL" id="QKLU01000003">
    <property type="protein sequence ID" value="PYF74687.1"/>
    <property type="molecule type" value="Genomic_DNA"/>
</dbReference>
<gene>
    <name evidence="1" type="ORF">B0O44_103133</name>
</gene>
<dbReference type="OrthoDB" id="775229at2"/>
<reference evidence="1 2" key="1">
    <citation type="submission" date="2018-06" db="EMBL/GenBank/DDBJ databases">
        <title>Genomic Encyclopedia of Archaeal and Bacterial Type Strains, Phase II (KMG-II): from individual species to whole genera.</title>
        <authorList>
            <person name="Goeker M."/>
        </authorList>
    </citation>
    <scope>NUCLEOTIDE SEQUENCE [LARGE SCALE GENOMIC DNA]</scope>
    <source>
        <strain evidence="1 2">DSM 27372</strain>
    </source>
</reference>
<accession>A0A318UH90</accession>
<sequence>MFNKIISYFFASLFLTSSVVLPLGDFSLMQDIPGMYRNYTKICSDEELDIVDFIGDYLLHGKEIFGHNEHDKPQSDSGGVQFQHQANSLNILLCQPLVNVFSISEVNEEHTLFRQSFQTSDYCNDLFKPPLA</sequence>